<dbReference type="Proteomes" id="UP001337305">
    <property type="component" value="Unassembled WGS sequence"/>
</dbReference>
<dbReference type="EMBL" id="JAODOP010000004">
    <property type="protein sequence ID" value="MEF3835107.1"/>
    <property type="molecule type" value="Genomic_DNA"/>
</dbReference>
<evidence type="ECO:0000313" key="3">
    <source>
        <dbReference type="Proteomes" id="UP001337305"/>
    </source>
</evidence>
<comment type="caution">
    <text evidence="1">The sequence shown here is derived from an EMBL/GenBank/DDBJ whole genome shotgun (WGS) entry which is preliminary data.</text>
</comment>
<reference evidence="1 3" key="1">
    <citation type="submission" date="2022-09" db="EMBL/GenBank/DDBJ databases">
        <title>Genome sequencing of Flavivirga sp. MEBiC05379.</title>
        <authorList>
            <person name="Oh H.-M."/>
            <person name="Kwon K.K."/>
            <person name="Park M.J."/>
            <person name="Yang S.-H."/>
        </authorList>
    </citation>
    <scope>NUCLEOTIDE SEQUENCE [LARGE SCALE GENOMIC DNA]</scope>
    <source>
        <strain evidence="1 3">MEBiC05379</strain>
    </source>
</reference>
<organism evidence="1 3">
    <name type="scientific">Flavivirga spongiicola</name>
    <dbReference type="NCBI Taxonomy" id="421621"/>
    <lineage>
        <taxon>Bacteria</taxon>
        <taxon>Pseudomonadati</taxon>
        <taxon>Bacteroidota</taxon>
        <taxon>Flavobacteriia</taxon>
        <taxon>Flavobacteriales</taxon>
        <taxon>Flavobacteriaceae</taxon>
        <taxon>Flavivirga</taxon>
    </lineage>
</organism>
<evidence type="ECO:0000313" key="2">
    <source>
        <dbReference type="EMBL" id="MEF3835107.1"/>
    </source>
</evidence>
<dbReference type="EMBL" id="JAODOP010000003">
    <property type="protein sequence ID" value="MEF3832203.1"/>
    <property type="molecule type" value="Genomic_DNA"/>
</dbReference>
<name>A0ABU7XNC2_9FLAO</name>
<dbReference type="RefSeq" id="WP_303307401.1">
    <property type="nucleotide sequence ID" value="NZ_JAODOP010000003.1"/>
</dbReference>
<accession>A0ABU7XNC2</accession>
<protein>
    <submittedName>
        <fullName evidence="1">Uncharacterized protein</fullName>
    </submittedName>
</protein>
<keyword evidence="3" id="KW-1185">Reference proteome</keyword>
<evidence type="ECO:0000313" key="1">
    <source>
        <dbReference type="EMBL" id="MEF3832203.1"/>
    </source>
</evidence>
<gene>
    <name evidence="1" type="ORF">N1F79_03585</name>
    <name evidence="2" type="ORF">N1F79_18435</name>
</gene>
<sequence length="43" mass="4720">MQENGAFDHCFGALQGVRGDPRAISLPNKSCMVTEKQNKEKPS</sequence>
<proteinExistence type="predicted"/>